<dbReference type="OrthoDB" id="5810714at2759"/>
<dbReference type="EMBL" id="UYYF01004580">
    <property type="protein sequence ID" value="VDN05595.1"/>
    <property type="molecule type" value="Genomic_DNA"/>
</dbReference>
<proteinExistence type="predicted"/>
<dbReference type="STRING" id="103827.A0A0N5D517"/>
<evidence type="ECO:0000313" key="1">
    <source>
        <dbReference type="EMBL" id="VDN05595.1"/>
    </source>
</evidence>
<evidence type="ECO:0000313" key="3">
    <source>
        <dbReference type="WBParaSite" id="TCLT_0000808401-mRNA-1"/>
    </source>
</evidence>
<dbReference type="AlphaFoldDB" id="A0A0N5D517"/>
<reference evidence="3" key="1">
    <citation type="submission" date="2017-02" db="UniProtKB">
        <authorList>
            <consortium name="WormBaseParasite"/>
        </authorList>
    </citation>
    <scope>IDENTIFICATION</scope>
</reference>
<organism evidence="3">
    <name type="scientific">Thelazia callipaeda</name>
    <name type="common">Oriental eyeworm</name>
    <name type="synonym">Parasitic nematode</name>
    <dbReference type="NCBI Taxonomy" id="103827"/>
    <lineage>
        <taxon>Eukaryota</taxon>
        <taxon>Metazoa</taxon>
        <taxon>Ecdysozoa</taxon>
        <taxon>Nematoda</taxon>
        <taxon>Chromadorea</taxon>
        <taxon>Rhabditida</taxon>
        <taxon>Spirurina</taxon>
        <taxon>Spiruromorpha</taxon>
        <taxon>Thelazioidea</taxon>
        <taxon>Thelaziidae</taxon>
        <taxon>Thelazia</taxon>
    </lineage>
</organism>
<gene>
    <name evidence="1" type="ORF">TCLT_LOCUS8073</name>
</gene>
<reference evidence="1 2" key="2">
    <citation type="submission" date="2018-11" db="EMBL/GenBank/DDBJ databases">
        <authorList>
            <consortium name="Pathogen Informatics"/>
        </authorList>
    </citation>
    <scope>NUCLEOTIDE SEQUENCE [LARGE SCALE GENOMIC DNA]</scope>
</reference>
<protein>
    <submittedName>
        <fullName evidence="3">Fcf2 domain-containing protein</fullName>
    </submittedName>
</protein>
<name>A0A0N5D517_THECL</name>
<keyword evidence="2" id="KW-1185">Reference proteome</keyword>
<dbReference type="WBParaSite" id="TCLT_0000808401-mRNA-1">
    <property type="protein sequence ID" value="TCLT_0000808401-mRNA-1"/>
    <property type="gene ID" value="TCLT_0000808401"/>
</dbReference>
<sequence length="242" mass="28191">MFVARFAALHQKLIEKQPTLQESDAKVKRKFVEHEKAVPEIFKRLATSKKPESKVIIKARSPGYRFKNVGEDPLKINYSFPKLDRIKNAPVDLQNCTKVSSQTRVMRERRIGVKELSKKFITKQVRRSPRFVKLVEAKSAVTPQLTARLKRLATPKGKTPEVSLTESEKKALVKCGRRYLPRRGRVLPYVDTTAMTDNQFYEAKRRGDIQSFTAVTRNQKRQEMLVKRKEARDQIFRSKRNY</sequence>
<accession>A0A0N5D517</accession>
<dbReference type="Proteomes" id="UP000276776">
    <property type="component" value="Unassembled WGS sequence"/>
</dbReference>
<evidence type="ECO:0000313" key="2">
    <source>
        <dbReference type="Proteomes" id="UP000276776"/>
    </source>
</evidence>